<evidence type="ECO:0000256" key="1">
    <source>
        <dbReference type="SAM" id="SignalP"/>
    </source>
</evidence>
<accession>A0ABW3M4D9</accession>
<dbReference type="EMBL" id="JBHTIS010000126">
    <property type="protein sequence ID" value="MFD1044797.1"/>
    <property type="molecule type" value="Genomic_DNA"/>
</dbReference>
<name>A0ABW3M4D9_9PSEU</name>
<protein>
    <recommendedName>
        <fullName evidence="4">Secreted protein</fullName>
    </recommendedName>
</protein>
<sequence length="93" mass="9322">MPVLLAVASLAIEVTVAAPAYADSVHYDCANVAYFPMVVAQPVLGSGCTGPATGGPGTVTRTSDGVTYACSNLSIQTTNGVTLLHGQHCGQLA</sequence>
<comment type="caution">
    <text evidence="2">The sequence shown here is derived from an EMBL/GenBank/DDBJ whole genome shotgun (WGS) entry which is preliminary data.</text>
</comment>
<dbReference type="Proteomes" id="UP001597045">
    <property type="component" value="Unassembled WGS sequence"/>
</dbReference>
<feature type="signal peptide" evidence="1">
    <location>
        <begin position="1"/>
        <end position="22"/>
    </location>
</feature>
<keyword evidence="1" id="KW-0732">Signal</keyword>
<feature type="chain" id="PRO_5046047106" description="Secreted protein" evidence="1">
    <location>
        <begin position="23"/>
        <end position="93"/>
    </location>
</feature>
<reference evidence="3" key="1">
    <citation type="journal article" date="2019" name="Int. J. Syst. Evol. Microbiol.">
        <title>The Global Catalogue of Microorganisms (GCM) 10K type strain sequencing project: providing services to taxonomists for standard genome sequencing and annotation.</title>
        <authorList>
            <consortium name="The Broad Institute Genomics Platform"/>
            <consortium name="The Broad Institute Genome Sequencing Center for Infectious Disease"/>
            <person name="Wu L."/>
            <person name="Ma J."/>
        </authorList>
    </citation>
    <scope>NUCLEOTIDE SEQUENCE [LARGE SCALE GENOMIC DNA]</scope>
    <source>
        <strain evidence="3">JCM 31486</strain>
    </source>
</reference>
<proteinExistence type="predicted"/>
<keyword evidence="3" id="KW-1185">Reference proteome</keyword>
<organism evidence="2 3">
    <name type="scientific">Kibdelosporangium lantanae</name>
    <dbReference type="NCBI Taxonomy" id="1497396"/>
    <lineage>
        <taxon>Bacteria</taxon>
        <taxon>Bacillati</taxon>
        <taxon>Actinomycetota</taxon>
        <taxon>Actinomycetes</taxon>
        <taxon>Pseudonocardiales</taxon>
        <taxon>Pseudonocardiaceae</taxon>
        <taxon>Kibdelosporangium</taxon>
    </lineage>
</organism>
<evidence type="ECO:0000313" key="3">
    <source>
        <dbReference type="Proteomes" id="UP001597045"/>
    </source>
</evidence>
<evidence type="ECO:0000313" key="2">
    <source>
        <dbReference type="EMBL" id="MFD1044797.1"/>
    </source>
</evidence>
<gene>
    <name evidence="2" type="ORF">ACFQ1S_03880</name>
</gene>
<evidence type="ECO:0008006" key="4">
    <source>
        <dbReference type="Google" id="ProtNLM"/>
    </source>
</evidence>